<evidence type="ECO:0000256" key="4">
    <source>
        <dbReference type="ARBA" id="ARBA00023163"/>
    </source>
</evidence>
<sequence length="206" mass="21712">MPRPRSLSPARIAEAALAVIDRGGLPALTMRAVAQELGMGTMSLYRYVDDRRELEGLVVELVLGSVDTEPPPGAPWREQVATLVRRVRDAVAAHPAIVPLTMTHRHRSPALLRWGEAVTDVLAGAGFDARGRVIALRALLGYLLGAIQLEHLSPLAGPGTDAIAALPDDAYPRLAETARGARGLAPEEEFDGGLAAVLAGIAGDAR</sequence>
<dbReference type="Pfam" id="PF02909">
    <property type="entry name" value="TetR_C_1"/>
    <property type="match status" value="1"/>
</dbReference>
<evidence type="ECO:0000259" key="6">
    <source>
        <dbReference type="PROSITE" id="PS50977"/>
    </source>
</evidence>
<dbReference type="Gene3D" id="1.10.357.10">
    <property type="entry name" value="Tetracycline Repressor, domain 2"/>
    <property type="match status" value="1"/>
</dbReference>
<keyword evidence="2" id="KW-0805">Transcription regulation</keyword>
<name>A0ABP7YYP2_9ACTN</name>
<dbReference type="EMBL" id="BAABDO010000048">
    <property type="protein sequence ID" value="GAA4143831.1"/>
    <property type="molecule type" value="Genomic_DNA"/>
</dbReference>
<dbReference type="Gene3D" id="1.10.10.60">
    <property type="entry name" value="Homeodomain-like"/>
    <property type="match status" value="1"/>
</dbReference>
<keyword evidence="8" id="KW-1185">Reference proteome</keyword>
<gene>
    <name evidence="7" type="ORF">GCM10022416_34070</name>
</gene>
<organism evidence="7 8">
    <name type="scientific">Actinomadura keratinilytica</name>
    <dbReference type="NCBI Taxonomy" id="547461"/>
    <lineage>
        <taxon>Bacteria</taxon>
        <taxon>Bacillati</taxon>
        <taxon>Actinomycetota</taxon>
        <taxon>Actinomycetes</taxon>
        <taxon>Streptosporangiales</taxon>
        <taxon>Thermomonosporaceae</taxon>
        <taxon>Actinomadura</taxon>
    </lineage>
</organism>
<proteinExistence type="predicted"/>
<dbReference type="InterPro" id="IPR009057">
    <property type="entry name" value="Homeodomain-like_sf"/>
</dbReference>
<feature type="DNA-binding region" description="H-T-H motif" evidence="5">
    <location>
        <begin position="29"/>
        <end position="48"/>
    </location>
</feature>
<dbReference type="PRINTS" id="PR00400">
    <property type="entry name" value="TETREPRESSOR"/>
</dbReference>
<keyword evidence="1" id="KW-0678">Repressor</keyword>
<comment type="caution">
    <text evidence="7">The sequence shown here is derived from an EMBL/GenBank/DDBJ whole genome shotgun (WGS) entry which is preliminary data.</text>
</comment>
<accession>A0ABP7YYP2</accession>
<evidence type="ECO:0000256" key="1">
    <source>
        <dbReference type="ARBA" id="ARBA00022491"/>
    </source>
</evidence>
<evidence type="ECO:0000256" key="3">
    <source>
        <dbReference type="ARBA" id="ARBA00023125"/>
    </source>
</evidence>
<dbReference type="InterPro" id="IPR050109">
    <property type="entry name" value="HTH-type_TetR-like_transc_reg"/>
</dbReference>
<dbReference type="InterPro" id="IPR036271">
    <property type="entry name" value="Tet_transcr_reg_TetR-rel_C_sf"/>
</dbReference>
<dbReference type="RefSeq" id="WP_345022380.1">
    <property type="nucleotide sequence ID" value="NZ_BAABDO010000048.1"/>
</dbReference>
<feature type="domain" description="HTH tetR-type" evidence="6">
    <location>
        <begin position="6"/>
        <end position="66"/>
    </location>
</feature>
<dbReference type="Pfam" id="PF00440">
    <property type="entry name" value="TetR_N"/>
    <property type="match status" value="1"/>
</dbReference>
<evidence type="ECO:0000313" key="8">
    <source>
        <dbReference type="Proteomes" id="UP001500266"/>
    </source>
</evidence>
<dbReference type="PANTHER" id="PTHR30055">
    <property type="entry name" value="HTH-TYPE TRANSCRIPTIONAL REGULATOR RUTR"/>
    <property type="match status" value="1"/>
</dbReference>
<dbReference type="PANTHER" id="PTHR30055:SF151">
    <property type="entry name" value="TRANSCRIPTIONAL REGULATORY PROTEIN"/>
    <property type="match status" value="1"/>
</dbReference>
<evidence type="ECO:0000256" key="5">
    <source>
        <dbReference type="PROSITE-ProRule" id="PRU00335"/>
    </source>
</evidence>
<reference evidence="8" key="1">
    <citation type="journal article" date="2019" name="Int. J. Syst. Evol. Microbiol.">
        <title>The Global Catalogue of Microorganisms (GCM) 10K type strain sequencing project: providing services to taxonomists for standard genome sequencing and annotation.</title>
        <authorList>
            <consortium name="The Broad Institute Genomics Platform"/>
            <consortium name="The Broad Institute Genome Sequencing Center for Infectious Disease"/>
            <person name="Wu L."/>
            <person name="Ma J."/>
        </authorList>
    </citation>
    <scope>NUCLEOTIDE SEQUENCE [LARGE SCALE GENOMIC DNA]</scope>
    <source>
        <strain evidence="8">JCM 17316</strain>
    </source>
</reference>
<dbReference type="InterPro" id="IPR003012">
    <property type="entry name" value="Tet_transcr_reg_TetR"/>
</dbReference>
<evidence type="ECO:0000256" key="2">
    <source>
        <dbReference type="ARBA" id="ARBA00023015"/>
    </source>
</evidence>
<dbReference type="Proteomes" id="UP001500266">
    <property type="component" value="Unassembled WGS sequence"/>
</dbReference>
<protein>
    <submittedName>
        <fullName evidence="7">TetR/AcrR family transcriptional regulator C-terminal domain-containing protein</fullName>
    </submittedName>
</protein>
<keyword evidence="4" id="KW-0804">Transcription</keyword>
<keyword evidence="3 5" id="KW-0238">DNA-binding</keyword>
<dbReference type="InterPro" id="IPR001647">
    <property type="entry name" value="HTH_TetR"/>
</dbReference>
<dbReference type="SUPFAM" id="SSF46689">
    <property type="entry name" value="Homeodomain-like"/>
    <property type="match status" value="1"/>
</dbReference>
<evidence type="ECO:0000313" key="7">
    <source>
        <dbReference type="EMBL" id="GAA4143831.1"/>
    </source>
</evidence>
<dbReference type="PROSITE" id="PS50977">
    <property type="entry name" value="HTH_TETR_2"/>
    <property type="match status" value="1"/>
</dbReference>
<dbReference type="SUPFAM" id="SSF48498">
    <property type="entry name" value="Tetracyclin repressor-like, C-terminal domain"/>
    <property type="match status" value="1"/>
</dbReference>
<dbReference type="InterPro" id="IPR004111">
    <property type="entry name" value="Repressor_TetR_C"/>
</dbReference>